<dbReference type="GO" id="GO:0005509">
    <property type="term" value="F:calcium ion binding"/>
    <property type="evidence" value="ECO:0007669"/>
    <property type="project" value="InterPro"/>
</dbReference>
<comment type="subunit">
    <text evidence="6">Composed of a catalytic subunit (A) and a regulatory subunit (B).</text>
</comment>
<feature type="domain" description="EF-hand" evidence="10">
    <location>
        <begin position="21"/>
        <end position="56"/>
    </location>
</feature>
<dbReference type="Pfam" id="PF13499">
    <property type="entry name" value="EF-hand_7"/>
    <property type="match status" value="2"/>
</dbReference>
<evidence type="ECO:0000256" key="5">
    <source>
        <dbReference type="ARBA" id="ARBA00023774"/>
    </source>
</evidence>
<evidence type="ECO:0000256" key="2">
    <source>
        <dbReference type="ARBA" id="ARBA00022737"/>
    </source>
</evidence>
<dbReference type="GO" id="GO:0050801">
    <property type="term" value="P:monoatomic ion homeostasis"/>
    <property type="evidence" value="ECO:0007669"/>
    <property type="project" value="UniProtKB-ARBA"/>
</dbReference>
<comment type="caution">
    <text evidence="11">The sequence shown here is derived from an EMBL/GenBank/DDBJ whole genome shotgun (WGS) entry which is preliminary data.</text>
</comment>
<keyword evidence="2" id="KW-0677">Repeat</keyword>
<organism evidence="11 12">
    <name type="scientific">Hortaea werneckii</name>
    <name type="common">Black yeast</name>
    <name type="synonym">Cladosporium werneckii</name>
    <dbReference type="NCBI Taxonomy" id="91943"/>
    <lineage>
        <taxon>Eukaryota</taxon>
        <taxon>Fungi</taxon>
        <taxon>Dikarya</taxon>
        <taxon>Ascomycota</taxon>
        <taxon>Pezizomycotina</taxon>
        <taxon>Dothideomycetes</taxon>
        <taxon>Dothideomycetidae</taxon>
        <taxon>Mycosphaerellales</taxon>
        <taxon>Teratosphaeriaceae</taxon>
        <taxon>Hortaea</taxon>
    </lineage>
</organism>
<proteinExistence type="inferred from homology"/>
<evidence type="ECO:0000256" key="6">
    <source>
        <dbReference type="ARBA" id="ARBA00023792"/>
    </source>
</evidence>
<dbReference type="InterPro" id="IPR002048">
    <property type="entry name" value="EF_hand_dom"/>
</dbReference>
<evidence type="ECO:0000256" key="7">
    <source>
        <dbReference type="ARBA" id="ARBA00023832"/>
    </source>
</evidence>
<feature type="domain" description="EF-hand" evidence="10">
    <location>
        <begin position="90"/>
        <end position="125"/>
    </location>
</feature>
<evidence type="ECO:0000313" key="11">
    <source>
        <dbReference type="EMBL" id="RMX96096.1"/>
    </source>
</evidence>
<dbReference type="SUPFAM" id="SSF47473">
    <property type="entry name" value="EF-hand"/>
    <property type="match status" value="1"/>
</dbReference>
<dbReference type="Proteomes" id="UP000282582">
    <property type="component" value="Unassembled WGS sequence"/>
</dbReference>
<sequence length="286" mass="31903">MGNANSAMLENIVQGSNFDRDEVDRLRKRFMKLDKDNSGTIERDEFLSLPQVSSNPLATRMIAIFDEDGGGDVDFQEFVSGLSAFSSKGNKEEKLRFAFKVYDIDRDGYISNGELFIVLKMMVGSNLKDQQLQQIVDKTIMEADQDHDGKISFEEFTKMVENTDVSMSMTLVIDTQATVGIGRLCKTICETAKIAQGSPPKRSFVADSLLEQSYQIQAPTTENEAETFVMSMTIFRLRLILSQPPLSTPWSACRHLNTVIAPQCPTSKAASPSATYLRYWTATTAL</sequence>
<dbReference type="InterPro" id="IPR018247">
    <property type="entry name" value="EF_Hand_1_Ca_BS"/>
</dbReference>
<dbReference type="InterPro" id="IPR011992">
    <property type="entry name" value="EF-hand-dom_pair"/>
</dbReference>
<dbReference type="PROSITE" id="PS00018">
    <property type="entry name" value="EF_HAND_1"/>
    <property type="match status" value="4"/>
</dbReference>
<reference evidence="11 12" key="1">
    <citation type="journal article" date="2018" name="BMC Genomics">
        <title>Genomic evidence for intraspecific hybridization in a clonal and extremely halotolerant yeast.</title>
        <authorList>
            <person name="Gostincar C."/>
            <person name="Stajich J.E."/>
            <person name="Zupancic J."/>
            <person name="Zalar P."/>
            <person name="Gunde-Cimerman N."/>
        </authorList>
    </citation>
    <scope>NUCLEOTIDE SEQUENCE [LARGE SCALE GENOMIC DNA]</scope>
    <source>
        <strain evidence="11 12">EXF-6654</strain>
    </source>
</reference>
<gene>
    <name evidence="11" type="ORF">D0868_11368</name>
</gene>
<dbReference type="SMART" id="SM00054">
    <property type="entry name" value="EFh"/>
    <property type="match status" value="4"/>
</dbReference>
<dbReference type="EMBL" id="QWIK01001263">
    <property type="protein sequence ID" value="RMX96096.1"/>
    <property type="molecule type" value="Genomic_DNA"/>
</dbReference>
<comment type="similarity">
    <text evidence="5">Belongs to the calcineurin regulatory subunit family.</text>
</comment>
<dbReference type="CDD" id="cd00051">
    <property type="entry name" value="EFh"/>
    <property type="match status" value="1"/>
</dbReference>
<evidence type="ECO:0000256" key="3">
    <source>
        <dbReference type="ARBA" id="ARBA00022837"/>
    </source>
</evidence>
<dbReference type="VEuPathDB" id="FungiDB:BTJ68_02835"/>
<dbReference type="PROSITE" id="PS50222">
    <property type="entry name" value="EF_HAND_2"/>
    <property type="match status" value="4"/>
</dbReference>
<feature type="domain" description="EF-hand" evidence="10">
    <location>
        <begin position="131"/>
        <end position="166"/>
    </location>
</feature>
<evidence type="ECO:0000256" key="1">
    <source>
        <dbReference type="ARBA" id="ARBA00022723"/>
    </source>
</evidence>
<keyword evidence="3" id="KW-0106">Calcium</keyword>
<dbReference type="AlphaFoldDB" id="A0A3M6XZY1"/>
<keyword evidence="1" id="KW-0479">Metal-binding</keyword>
<evidence type="ECO:0000256" key="9">
    <source>
        <dbReference type="ARBA" id="ARBA00032848"/>
    </source>
</evidence>
<dbReference type="PANTHER" id="PTHR45942">
    <property type="entry name" value="PROTEIN PHOSPATASE 3 REGULATORY SUBUNIT B ALPHA ISOFORM TYPE 1"/>
    <property type="match status" value="1"/>
</dbReference>
<evidence type="ECO:0000313" key="12">
    <source>
        <dbReference type="Proteomes" id="UP000282582"/>
    </source>
</evidence>
<feature type="domain" description="EF-hand" evidence="10">
    <location>
        <begin position="60"/>
        <end position="88"/>
    </location>
</feature>
<accession>A0A3M6XZY1</accession>
<evidence type="ECO:0000259" key="10">
    <source>
        <dbReference type="PROSITE" id="PS50222"/>
    </source>
</evidence>
<evidence type="ECO:0000256" key="8">
    <source>
        <dbReference type="ARBA" id="ARBA00031295"/>
    </source>
</evidence>
<dbReference type="FunFam" id="1.10.238.10:FF:000047">
    <property type="entry name" value="Calcineurin subunit B type 1"/>
    <property type="match status" value="1"/>
</dbReference>
<protein>
    <recommendedName>
        <fullName evidence="7">Calcineurin subunit B</fullName>
    </recommendedName>
    <alternativeName>
        <fullName evidence="8">Calcineurin regulatory subunit</fullName>
    </alternativeName>
    <alternativeName>
        <fullName evidence="9">Protein phosphatase 2B regulatory subunit</fullName>
    </alternativeName>
</protein>
<evidence type="ECO:0000256" key="4">
    <source>
        <dbReference type="ARBA" id="ARBA00023754"/>
    </source>
</evidence>
<dbReference type="Gene3D" id="1.10.238.10">
    <property type="entry name" value="EF-hand"/>
    <property type="match status" value="1"/>
</dbReference>
<comment type="function">
    <text evidence="4">Regulatory subunit of calcineurin, a calcium-dependent, calmodulin stimulated protein phosphatase. Confers calcium sensitivity.</text>
</comment>
<name>A0A3M6XZY1_HORWE</name>